<keyword evidence="6" id="KW-0968">Cytoplasmic vesicle</keyword>
<accession>A0A7N6F8V3</accession>
<evidence type="ECO:0000256" key="10">
    <source>
        <dbReference type="SAM" id="MobiDB-lite"/>
    </source>
</evidence>
<dbReference type="SMART" id="SM00220">
    <property type="entry name" value="S_TKc"/>
    <property type="match status" value="1"/>
</dbReference>
<evidence type="ECO:0000256" key="1">
    <source>
        <dbReference type="ARBA" id="ARBA00001913"/>
    </source>
</evidence>
<keyword evidence="13" id="KW-1185">Reference proteome</keyword>
<name>A0A7N6F8V3_ANATE</name>
<dbReference type="GO" id="GO:0045202">
    <property type="term" value="C:synapse"/>
    <property type="evidence" value="ECO:0007669"/>
    <property type="project" value="UniProtKB-ARBA"/>
</dbReference>
<dbReference type="GO" id="GO:0005524">
    <property type="term" value="F:ATP binding"/>
    <property type="evidence" value="ECO:0007669"/>
    <property type="project" value="InterPro"/>
</dbReference>
<dbReference type="InterPro" id="IPR011009">
    <property type="entry name" value="Kinase-like_dom_sf"/>
</dbReference>
<evidence type="ECO:0000256" key="3">
    <source>
        <dbReference type="ARBA" id="ARBA00006692"/>
    </source>
</evidence>
<evidence type="ECO:0000313" key="12">
    <source>
        <dbReference type="Ensembl" id="ENSATEP00000043947.1"/>
    </source>
</evidence>
<dbReference type="GO" id="GO:0004672">
    <property type="term" value="F:protein kinase activity"/>
    <property type="evidence" value="ECO:0007669"/>
    <property type="project" value="InterPro"/>
</dbReference>
<evidence type="ECO:0000256" key="7">
    <source>
        <dbReference type="ARBA" id="ARBA00038588"/>
    </source>
</evidence>
<dbReference type="PANTHER" id="PTHR24347">
    <property type="entry name" value="SERINE/THREONINE-PROTEIN KINASE"/>
    <property type="match status" value="1"/>
</dbReference>
<dbReference type="FunFam" id="1.10.510.10:FF:000188">
    <property type="entry name" value="CaM kinase-like vesicle-associated, like"/>
    <property type="match status" value="1"/>
</dbReference>
<evidence type="ECO:0000256" key="9">
    <source>
        <dbReference type="ARBA" id="ARBA00055881"/>
    </source>
</evidence>
<evidence type="ECO:0000256" key="4">
    <source>
        <dbReference type="ARBA" id="ARBA00022860"/>
    </source>
</evidence>
<reference evidence="12" key="3">
    <citation type="submission" date="2025-09" db="UniProtKB">
        <authorList>
            <consortium name="Ensembl"/>
        </authorList>
    </citation>
    <scope>IDENTIFICATION</scope>
</reference>
<evidence type="ECO:0000259" key="11">
    <source>
        <dbReference type="PROSITE" id="PS50011"/>
    </source>
</evidence>
<reference evidence="12" key="2">
    <citation type="submission" date="2025-08" db="UniProtKB">
        <authorList>
            <consortium name="Ensembl"/>
        </authorList>
    </citation>
    <scope>IDENTIFICATION</scope>
</reference>
<feature type="compositionally biased region" description="Low complexity" evidence="10">
    <location>
        <begin position="276"/>
        <end position="311"/>
    </location>
</feature>
<dbReference type="Ensembl" id="ENSATET00000071990.2">
    <property type="protein sequence ID" value="ENSATEP00000043947.1"/>
    <property type="gene ID" value="ENSATEG00000009278.3"/>
</dbReference>
<comment type="similarity">
    <text evidence="3">Belongs to the protein kinase superfamily. CAMK Ser/Thr protein kinase family.</text>
</comment>
<proteinExistence type="inferred from homology"/>
<comment type="subcellular location">
    <subcellularLocation>
        <location evidence="2">Cytoplasmic vesicle membrane</location>
        <topology evidence="2">Peripheral membrane protein</topology>
    </subcellularLocation>
</comment>
<feature type="compositionally biased region" description="Low complexity" evidence="10">
    <location>
        <begin position="324"/>
        <end position="349"/>
    </location>
</feature>
<dbReference type="GeneTree" id="ENSGT00940000156468"/>
<feature type="region of interest" description="Disordered" evidence="10">
    <location>
        <begin position="264"/>
        <end position="373"/>
    </location>
</feature>
<dbReference type="Gene3D" id="3.30.200.20">
    <property type="entry name" value="Phosphorylase Kinase, domain 1"/>
    <property type="match status" value="1"/>
</dbReference>
<dbReference type="GO" id="GO:0005516">
    <property type="term" value="F:calmodulin binding"/>
    <property type="evidence" value="ECO:0007669"/>
    <property type="project" value="UniProtKB-KW"/>
</dbReference>
<keyword evidence="4" id="KW-0112">Calmodulin-binding</keyword>
<comment type="subunit">
    <text evidence="7">Interacts with calmodulin, in the presence of calcium.</text>
</comment>
<keyword evidence="5" id="KW-0472">Membrane</keyword>
<comment type="cofactor">
    <cofactor evidence="1">
        <name>Ca(2+)</name>
        <dbReference type="ChEBI" id="CHEBI:29108"/>
    </cofactor>
</comment>
<dbReference type="SUPFAM" id="SSF56112">
    <property type="entry name" value="Protein kinase-like (PK-like)"/>
    <property type="match status" value="1"/>
</dbReference>
<dbReference type="InterPro" id="IPR000719">
    <property type="entry name" value="Prot_kinase_dom"/>
</dbReference>
<dbReference type="Proteomes" id="UP000265040">
    <property type="component" value="Chromosome 5"/>
</dbReference>
<dbReference type="FunFam" id="3.30.200.20:FF:000155">
    <property type="entry name" value="CaM kinase-like vesicle-associated, like"/>
    <property type="match status" value="1"/>
</dbReference>
<dbReference type="Gene3D" id="1.10.510.10">
    <property type="entry name" value="Transferase(Phosphotransferase) domain 1"/>
    <property type="match status" value="1"/>
</dbReference>
<comment type="function">
    <text evidence="9">Does not appear to have detectable kinase activity.</text>
</comment>
<sequence length="373" mass="41058">MPFGCLTIGEKKDYHNPSDVTDKYDLGQIVKSEEFCEIFRAKDKTTMKMYTCKKFLKKDGRKVRKAAKNEILILKMVKHPNILQLVDLENLVYYNRLKHSKIVISDFHLAKLENGLIKDPCGTPEYLAPEVVGRQRYGRPVDCWAIGVIMYILLSGNPPFYDETDDDDYENHDKNLFRKILAGDYEFDSPYWDEISDSAKTLVARLMEVDQDQRLTAQEAINHEWISGGAASDKNIKENVCAQIEKNFARAKWKKAVRVTTIMKRLRAPEQSDSKATSPAAATPADPAAPQAAADPSAPLSAAAAPEGGPAVVTGLPAGVEKSQPVPEAADGAAAADPQQPSPAQQEAEATLRCNGEPLTSLRPAAEAKDEQG</sequence>
<dbReference type="PROSITE" id="PS50011">
    <property type="entry name" value="PROTEIN_KINASE_DOM"/>
    <property type="match status" value="1"/>
</dbReference>
<evidence type="ECO:0000256" key="8">
    <source>
        <dbReference type="ARBA" id="ARBA00039200"/>
    </source>
</evidence>
<protein>
    <recommendedName>
        <fullName evidence="8">CaM kinase-like vesicle-associated protein</fullName>
    </recommendedName>
</protein>
<evidence type="ECO:0000313" key="13">
    <source>
        <dbReference type="Proteomes" id="UP000265040"/>
    </source>
</evidence>
<dbReference type="Pfam" id="PF00069">
    <property type="entry name" value="Pkinase"/>
    <property type="match status" value="1"/>
</dbReference>
<evidence type="ECO:0000256" key="2">
    <source>
        <dbReference type="ARBA" id="ARBA00004284"/>
    </source>
</evidence>
<dbReference type="GO" id="GO:0030659">
    <property type="term" value="C:cytoplasmic vesicle membrane"/>
    <property type="evidence" value="ECO:0007669"/>
    <property type="project" value="UniProtKB-SubCell"/>
</dbReference>
<reference evidence="12" key="1">
    <citation type="submission" date="2021-04" db="EMBL/GenBank/DDBJ databases">
        <authorList>
            <consortium name="Wellcome Sanger Institute Data Sharing"/>
        </authorList>
    </citation>
    <scope>NUCLEOTIDE SEQUENCE [LARGE SCALE GENOMIC DNA]</scope>
</reference>
<evidence type="ECO:0000256" key="6">
    <source>
        <dbReference type="ARBA" id="ARBA00023329"/>
    </source>
</evidence>
<dbReference type="AlphaFoldDB" id="A0A7N6F8V3"/>
<organism evidence="12 13">
    <name type="scientific">Anabas testudineus</name>
    <name type="common">Climbing perch</name>
    <name type="synonym">Anthias testudineus</name>
    <dbReference type="NCBI Taxonomy" id="64144"/>
    <lineage>
        <taxon>Eukaryota</taxon>
        <taxon>Metazoa</taxon>
        <taxon>Chordata</taxon>
        <taxon>Craniata</taxon>
        <taxon>Vertebrata</taxon>
        <taxon>Euteleostomi</taxon>
        <taxon>Actinopterygii</taxon>
        <taxon>Neopterygii</taxon>
        <taxon>Teleostei</taxon>
        <taxon>Neoteleostei</taxon>
        <taxon>Acanthomorphata</taxon>
        <taxon>Anabantaria</taxon>
        <taxon>Anabantiformes</taxon>
        <taxon>Anabantoidei</taxon>
        <taxon>Anabantidae</taxon>
        <taxon>Anabas</taxon>
    </lineage>
</organism>
<feature type="domain" description="Protein kinase" evidence="11">
    <location>
        <begin position="1"/>
        <end position="226"/>
    </location>
</feature>
<evidence type="ECO:0000256" key="5">
    <source>
        <dbReference type="ARBA" id="ARBA00023136"/>
    </source>
</evidence>